<evidence type="ECO:0000313" key="9">
    <source>
        <dbReference type="Proteomes" id="UP000435802"/>
    </source>
</evidence>
<evidence type="ECO:0000313" key="8">
    <source>
        <dbReference type="EMBL" id="MXN48061.1"/>
    </source>
</evidence>
<evidence type="ECO:0000256" key="3">
    <source>
        <dbReference type="ARBA" id="ARBA00022692"/>
    </source>
</evidence>
<evidence type="ECO:0000256" key="2">
    <source>
        <dbReference type="ARBA" id="ARBA00007165"/>
    </source>
</evidence>
<evidence type="ECO:0000256" key="5">
    <source>
        <dbReference type="ARBA" id="ARBA00023136"/>
    </source>
</evidence>
<dbReference type="PROSITE" id="PS50895">
    <property type="entry name" value="SURF1"/>
    <property type="match status" value="1"/>
</dbReference>
<keyword evidence="4 6" id="KW-1133">Transmembrane helix</keyword>
<evidence type="ECO:0000256" key="6">
    <source>
        <dbReference type="RuleBase" id="RU363076"/>
    </source>
</evidence>
<keyword evidence="5 6" id="KW-0472">Membrane</keyword>
<comment type="similarity">
    <text evidence="2 6">Belongs to the SURF1 family.</text>
</comment>
<dbReference type="InterPro" id="IPR002994">
    <property type="entry name" value="Surf1/Shy1"/>
</dbReference>
<feature type="transmembrane region" description="Helical" evidence="6">
    <location>
        <begin position="29"/>
        <end position="49"/>
    </location>
</feature>
<evidence type="ECO:0000256" key="7">
    <source>
        <dbReference type="SAM" id="MobiDB-lite"/>
    </source>
</evidence>
<dbReference type="InterPro" id="IPR045214">
    <property type="entry name" value="Surf1/Surf4"/>
</dbReference>
<evidence type="ECO:0000256" key="4">
    <source>
        <dbReference type="ARBA" id="ARBA00022989"/>
    </source>
</evidence>
<keyword evidence="6" id="KW-1003">Cell membrane</keyword>
<dbReference type="PANTHER" id="PTHR23427">
    <property type="entry name" value="SURFEIT LOCUS PROTEIN"/>
    <property type="match status" value="1"/>
</dbReference>
<reference evidence="8 9" key="1">
    <citation type="submission" date="2019-12" db="EMBL/GenBank/DDBJ databases">
        <title>Shinella kummerowiae sp. nov., a symbiotic bacterium isolated from root nodules of the herbal legume Kummerowia stipulacea.</title>
        <authorList>
            <person name="Gao J."/>
        </authorList>
    </citation>
    <scope>NUCLEOTIDE SEQUENCE [LARGE SCALE GENOMIC DNA]</scope>
    <source>
        <strain evidence="8 9">CCBAU 25048</strain>
    </source>
</reference>
<dbReference type="PANTHER" id="PTHR23427:SF2">
    <property type="entry name" value="SURFEIT LOCUS PROTEIN 1"/>
    <property type="match status" value="1"/>
</dbReference>
<dbReference type="CDD" id="cd06662">
    <property type="entry name" value="SURF1"/>
    <property type="match status" value="1"/>
</dbReference>
<dbReference type="OrthoDB" id="6079986at2"/>
<protein>
    <recommendedName>
        <fullName evidence="6">SURF1-like protein</fullName>
    </recommendedName>
</protein>
<keyword evidence="9" id="KW-1185">Reference proteome</keyword>
<accession>A0A6N8SH94</accession>
<dbReference type="GO" id="GO:0005886">
    <property type="term" value="C:plasma membrane"/>
    <property type="evidence" value="ECO:0007669"/>
    <property type="project" value="UniProtKB-SubCell"/>
</dbReference>
<comment type="caution">
    <text evidence="8">The sequence shown here is derived from an EMBL/GenBank/DDBJ whole genome shotgun (WGS) entry which is preliminary data.</text>
</comment>
<dbReference type="AlphaFoldDB" id="A0A6N8SH94"/>
<feature type="region of interest" description="Disordered" evidence="7">
    <location>
        <begin position="1"/>
        <end position="23"/>
    </location>
</feature>
<name>A0A6N8SH94_9HYPH</name>
<proteinExistence type="inferred from homology"/>
<sequence>MRGRARSTVAEVPVSHMPRTGKGKGRGKALLAGIAFLIALTILLSLGTWQLQRLHWKEQLLADMAERRAAAPAALADIEALAAQGEDIEYRPVTASGVFANNRERHFFATWRGQTGYYVYTPLQLADGRFLFVNRGFVPFEAKEPEMRKQGQLTGEQIVKGLARARLAEKPSSIVPDNDLSKNIFYWKDLGVMASSVDIPADKLVPFFVDAGDALNPKGLPIGAVTQFDLPNNHLQYAVTWYGLAAALVGVALYAVFRRKGDRPAP</sequence>
<dbReference type="EMBL" id="WUMK01000009">
    <property type="protein sequence ID" value="MXN48061.1"/>
    <property type="molecule type" value="Genomic_DNA"/>
</dbReference>
<feature type="transmembrane region" description="Helical" evidence="6">
    <location>
        <begin position="239"/>
        <end position="257"/>
    </location>
</feature>
<dbReference type="Proteomes" id="UP000435802">
    <property type="component" value="Unassembled WGS sequence"/>
</dbReference>
<evidence type="ECO:0000256" key="1">
    <source>
        <dbReference type="ARBA" id="ARBA00004370"/>
    </source>
</evidence>
<keyword evidence="3 6" id="KW-0812">Transmembrane</keyword>
<comment type="subcellular location">
    <subcellularLocation>
        <location evidence="6">Cell membrane</location>
        <topology evidence="6">Multi-pass membrane protein</topology>
    </subcellularLocation>
    <subcellularLocation>
        <location evidence="1">Membrane</location>
    </subcellularLocation>
</comment>
<gene>
    <name evidence="8" type="ORF">GR138_22900</name>
</gene>
<organism evidence="8 9">
    <name type="scientific">Shinella kummerowiae</name>
    <dbReference type="NCBI Taxonomy" id="417745"/>
    <lineage>
        <taxon>Bacteria</taxon>
        <taxon>Pseudomonadati</taxon>
        <taxon>Pseudomonadota</taxon>
        <taxon>Alphaproteobacteria</taxon>
        <taxon>Hyphomicrobiales</taxon>
        <taxon>Rhizobiaceae</taxon>
        <taxon>Shinella</taxon>
    </lineage>
</organism>
<dbReference type="Pfam" id="PF02104">
    <property type="entry name" value="SURF1"/>
    <property type="match status" value="1"/>
</dbReference>